<dbReference type="Gene3D" id="3.90.780.10">
    <property type="entry name" value="5'-Nucleotidase, C-terminal domain"/>
    <property type="match status" value="1"/>
</dbReference>
<feature type="non-terminal residue" evidence="3">
    <location>
        <position position="94"/>
    </location>
</feature>
<evidence type="ECO:0000256" key="1">
    <source>
        <dbReference type="ARBA" id="ARBA00000815"/>
    </source>
</evidence>
<comment type="catalytic activity">
    <reaction evidence="1">
        <text>a ribonucleoside 5'-phosphate + H2O = a ribonucleoside + phosphate</text>
        <dbReference type="Rhea" id="RHEA:12484"/>
        <dbReference type="ChEBI" id="CHEBI:15377"/>
        <dbReference type="ChEBI" id="CHEBI:18254"/>
        <dbReference type="ChEBI" id="CHEBI:43474"/>
        <dbReference type="ChEBI" id="CHEBI:58043"/>
        <dbReference type="EC" id="3.1.3.5"/>
    </reaction>
</comment>
<dbReference type="GO" id="GO:0006196">
    <property type="term" value="P:AMP catabolic process"/>
    <property type="evidence" value="ECO:0007669"/>
    <property type="project" value="TreeGrafter"/>
</dbReference>
<dbReference type="SUPFAM" id="SSF55816">
    <property type="entry name" value="5'-nucleotidase (syn. UDP-sugar hydrolase), C-terminal domain"/>
    <property type="match status" value="1"/>
</dbReference>
<gene>
    <name evidence="3" type="ORF">V5799_021668</name>
</gene>
<reference evidence="3 4" key="1">
    <citation type="journal article" date="2023" name="Arcadia Sci">
        <title>De novo assembly of a long-read Amblyomma americanum tick genome.</title>
        <authorList>
            <person name="Chou S."/>
            <person name="Poskanzer K.E."/>
            <person name="Rollins M."/>
            <person name="Thuy-Boun P.S."/>
        </authorList>
    </citation>
    <scope>NUCLEOTIDE SEQUENCE [LARGE SCALE GENOMIC DNA]</scope>
    <source>
        <strain evidence="3">F_SG_1</strain>
        <tissue evidence="3">Salivary glands</tissue>
    </source>
</reference>
<evidence type="ECO:0000256" key="2">
    <source>
        <dbReference type="ARBA" id="ARBA00012643"/>
    </source>
</evidence>
<dbReference type="Proteomes" id="UP001321473">
    <property type="component" value="Unassembled WGS sequence"/>
</dbReference>
<dbReference type="EMBL" id="JARKHS020000640">
    <property type="protein sequence ID" value="KAK8788551.1"/>
    <property type="molecule type" value="Genomic_DNA"/>
</dbReference>
<dbReference type="InterPro" id="IPR036907">
    <property type="entry name" value="5'-Nucleotdase_C_sf"/>
</dbReference>
<comment type="caution">
    <text evidence="3">The sequence shown here is derived from an EMBL/GenBank/DDBJ whole genome shotgun (WGS) entry which is preliminary data.</text>
</comment>
<dbReference type="InterPro" id="IPR006179">
    <property type="entry name" value="5_nucleotidase/apyrase"/>
</dbReference>
<evidence type="ECO:0000313" key="4">
    <source>
        <dbReference type="Proteomes" id="UP001321473"/>
    </source>
</evidence>
<dbReference type="PANTHER" id="PTHR11575:SF24">
    <property type="entry name" value="5'-NUCLEOTIDASE"/>
    <property type="match status" value="1"/>
</dbReference>
<dbReference type="GO" id="GO:0005886">
    <property type="term" value="C:plasma membrane"/>
    <property type="evidence" value="ECO:0007669"/>
    <property type="project" value="TreeGrafter"/>
</dbReference>
<sequence>MNASVDEDNETLEIIEEYKPNVTAAVAERIGYTKVLLEQTDNICRLRECNQGNMMTDAYFAYYADKDSSDPALWSDVNGAVLNGGTIRAPLQQG</sequence>
<evidence type="ECO:0000313" key="3">
    <source>
        <dbReference type="EMBL" id="KAK8788551.1"/>
    </source>
</evidence>
<keyword evidence="4" id="KW-1185">Reference proteome</keyword>
<accession>A0AAQ4FP68</accession>
<proteinExistence type="predicted"/>
<organism evidence="3 4">
    <name type="scientific">Amblyomma americanum</name>
    <name type="common">Lone star tick</name>
    <dbReference type="NCBI Taxonomy" id="6943"/>
    <lineage>
        <taxon>Eukaryota</taxon>
        <taxon>Metazoa</taxon>
        <taxon>Ecdysozoa</taxon>
        <taxon>Arthropoda</taxon>
        <taxon>Chelicerata</taxon>
        <taxon>Arachnida</taxon>
        <taxon>Acari</taxon>
        <taxon>Parasitiformes</taxon>
        <taxon>Ixodida</taxon>
        <taxon>Ixodoidea</taxon>
        <taxon>Ixodidae</taxon>
        <taxon>Amblyomminae</taxon>
        <taxon>Amblyomma</taxon>
    </lineage>
</organism>
<protein>
    <recommendedName>
        <fullName evidence="2">5'-nucleotidase</fullName>
        <ecNumber evidence="2">3.1.3.5</ecNumber>
    </recommendedName>
</protein>
<dbReference type="PANTHER" id="PTHR11575">
    <property type="entry name" value="5'-NUCLEOTIDASE-RELATED"/>
    <property type="match status" value="1"/>
</dbReference>
<dbReference type="GO" id="GO:0008253">
    <property type="term" value="F:5'-nucleotidase activity"/>
    <property type="evidence" value="ECO:0007669"/>
    <property type="project" value="UniProtKB-EC"/>
</dbReference>
<name>A0AAQ4FP68_AMBAM</name>
<dbReference type="AlphaFoldDB" id="A0AAQ4FP68"/>
<dbReference type="EC" id="3.1.3.5" evidence="2"/>